<reference evidence="6" key="1">
    <citation type="submission" date="2018-06" db="EMBL/GenBank/DDBJ databases">
        <authorList>
            <person name="Zhirakovskaya E."/>
        </authorList>
    </citation>
    <scope>NUCLEOTIDE SEQUENCE</scope>
</reference>
<dbReference type="Gene3D" id="6.10.250.690">
    <property type="match status" value="1"/>
</dbReference>
<feature type="domain" description="Response regulatory" evidence="4">
    <location>
        <begin position="10"/>
        <end position="124"/>
    </location>
</feature>
<keyword evidence="2" id="KW-0902">Two-component regulatory system</keyword>
<name>A0A3B0WDU4_9ZZZZ</name>
<dbReference type="PROSITE" id="PS51755">
    <property type="entry name" value="OMPR_PHOB"/>
    <property type="match status" value="1"/>
</dbReference>
<dbReference type="EMBL" id="UOEU01000945">
    <property type="protein sequence ID" value="VAW42736.1"/>
    <property type="molecule type" value="Genomic_DNA"/>
</dbReference>
<dbReference type="GO" id="GO:0032993">
    <property type="term" value="C:protein-DNA complex"/>
    <property type="evidence" value="ECO:0007669"/>
    <property type="project" value="TreeGrafter"/>
</dbReference>
<dbReference type="InterPro" id="IPR011006">
    <property type="entry name" value="CheY-like_superfamily"/>
</dbReference>
<gene>
    <name evidence="6" type="ORF">MNBD_CHLOROFLEXI01-2570</name>
</gene>
<evidence type="ECO:0000259" key="4">
    <source>
        <dbReference type="PROSITE" id="PS50110"/>
    </source>
</evidence>
<dbReference type="InterPro" id="IPR001789">
    <property type="entry name" value="Sig_transdc_resp-reg_receiver"/>
</dbReference>
<evidence type="ECO:0000256" key="1">
    <source>
        <dbReference type="ARBA" id="ARBA00022553"/>
    </source>
</evidence>
<organism evidence="6">
    <name type="scientific">hydrothermal vent metagenome</name>
    <dbReference type="NCBI Taxonomy" id="652676"/>
    <lineage>
        <taxon>unclassified sequences</taxon>
        <taxon>metagenomes</taxon>
        <taxon>ecological metagenomes</taxon>
    </lineage>
</organism>
<dbReference type="AlphaFoldDB" id="A0A3B0WDU4"/>
<proteinExistence type="predicted"/>
<accession>A0A3B0WDU4</accession>
<dbReference type="GO" id="GO:0005829">
    <property type="term" value="C:cytosol"/>
    <property type="evidence" value="ECO:0007669"/>
    <property type="project" value="TreeGrafter"/>
</dbReference>
<dbReference type="InterPro" id="IPR039420">
    <property type="entry name" value="WalR-like"/>
</dbReference>
<evidence type="ECO:0000256" key="2">
    <source>
        <dbReference type="ARBA" id="ARBA00023012"/>
    </source>
</evidence>
<dbReference type="CDD" id="cd17574">
    <property type="entry name" value="REC_OmpR"/>
    <property type="match status" value="1"/>
</dbReference>
<dbReference type="GO" id="GO:0000156">
    <property type="term" value="F:phosphorelay response regulator activity"/>
    <property type="evidence" value="ECO:0007669"/>
    <property type="project" value="TreeGrafter"/>
</dbReference>
<dbReference type="InterPro" id="IPR036388">
    <property type="entry name" value="WH-like_DNA-bd_sf"/>
</dbReference>
<dbReference type="Gene3D" id="1.10.10.10">
    <property type="entry name" value="Winged helix-like DNA-binding domain superfamily/Winged helix DNA-binding domain"/>
    <property type="match status" value="1"/>
</dbReference>
<keyword evidence="3" id="KW-0238">DNA-binding</keyword>
<dbReference type="CDD" id="cd00383">
    <property type="entry name" value="trans_reg_C"/>
    <property type="match status" value="1"/>
</dbReference>
<evidence type="ECO:0000313" key="6">
    <source>
        <dbReference type="EMBL" id="VAW42736.1"/>
    </source>
</evidence>
<dbReference type="SUPFAM" id="SSF52172">
    <property type="entry name" value="CheY-like"/>
    <property type="match status" value="1"/>
</dbReference>
<dbReference type="GO" id="GO:0000976">
    <property type="term" value="F:transcription cis-regulatory region binding"/>
    <property type="evidence" value="ECO:0007669"/>
    <property type="project" value="TreeGrafter"/>
</dbReference>
<dbReference type="InterPro" id="IPR001867">
    <property type="entry name" value="OmpR/PhoB-type_DNA-bd"/>
</dbReference>
<dbReference type="Pfam" id="PF00072">
    <property type="entry name" value="Response_reg"/>
    <property type="match status" value="1"/>
</dbReference>
<dbReference type="SMART" id="SM00448">
    <property type="entry name" value="REC"/>
    <property type="match status" value="1"/>
</dbReference>
<dbReference type="PANTHER" id="PTHR48111">
    <property type="entry name" value="REGULATOR OF RPOS"/>
    <property type="match status" value="1"/>
</dbReference>
<evidence type="ECO:0000259" key="5">
    <source>
        <dbReference type="PROSITE" id="PS51755"/>
    </source>
</evidence>
<dbReference type="SMART" id="SM00862">
    <property type="entry name" value="Trans_reg_C"/>
    <property type="match status" value="1"/>
</dbReference>
<feature type="domain" description="OmpR/PhoB-type" evidence="5">
    <location>
        <begin position="135"/>
        <end position="234"/>
    </location>
</feature>
<dbReference type="Gene3D" id="3.40.50.2300">
    <property type="match status" value="1"/>
</dbReference>
<dbReference type="Pfam" id="PF00486">
    <property type="entry name" value="Trans_reg_C"/>
    <property type="match status" value="1"/>
</dbReference>
<sequence>MLDSPIESHKIIAVDDNAFTLRIVKHTLEQAGYQVMTAASGDDALKLINRHGMPHLAVVDLHMPVMSGFEFCRAVREFSDMPIIMLTAVNTEETIIEGLEQYAEDYIVKPFNPEELKARVGRVLRRMGDYNYTLESTTNIDDRLMVNFPNREALVEGESVSLTPTETKLLYILVRNAGRIVTTDFLLKRIWPMENAQEDRLHVHVHRLRRKIEINPNEPSYIVAERGTGYRFNATLNAHG</sequence>
<protein>
    <recommendedName>
        <fullName evidence="7">Two-component transcriptional response regulator, LuxR family</fullName>
    </recommendedName>
</protein>
<evidence type="ECO:0000256" key="3">
    <source>
        <dbReference type="ARBA" id="ARBA00023125"/>
    </source>
</evidence>
<dbReference type="GO" id="GO:0006355">
    <property type="term" value="P:regulation of DNA-templated transcription"/>
    <property type="evidence" value="ECO:0007669"/>
    <property type="project" value="InterPro"/>
</dbReference>
<keyword evidence="1" id="KW-0597">Phosphoprotein</keyword>
<evidence type="ECO:0008006" key="7">
    <source>
        <dbReference type="Google" id="ProtNLM"/>
    </source>
</evidence>
<dbReference type="PROSITE" id="PS50110">
    <property type="entry name" value="RESPONSE_REGULATORY"/>
    <property type="match status" value="1"/>
</dbReference>
<dbReference type="PANTHER" id="PTHR48111:SF40">
    <property type="entry name" value="PHOSPHATE REGULON TRANSCRIPTIONAL REGULATORY PROTEIN PHOB"/>
    <property type="match status" value="1"/>
</dbReference>